<evidence type="ECO:0000256" key="1">
    <source>
        <dbReference type="SAM" id="Phobius"/>
    </source>
</evidence>
<keyword evidence="1" id="KW-1133">Transmembrane helix</keyword>
<dbReference type="PATRIC" id="fig|795797.18.peg.2575"/>
<dbReference type="RefSeq" id="WP_008415874.1">
    <property type="nucleotide sequence ID" value="NC_014297.1"/>
</dbReference>
<dbReference type="OrthoDB" id="271975at2157"/>
<dbReference type="Proteomes" id="UP000011645">
    <property type="component" value="Unassembled WGS sequence"/>
</dbReference>
<keyword evidence="1" id="KW-0472">Membrane</keyword>
<dbReference type="Pfam" id="PF17647">
    <property type="entry name" value="DUF5518"/>
    <property type="match status" value="1"/>
</dbReference>
<keyword evidence="5" id="KW-1185">Reference proteome</keyword>
<evidence type="ECO:0000313" key="2">
    <source>
        <dbReference type="EMBL" id="ADJ15955.1"/>
    </source>
</evidence>
<evidence type="ECO:0000313" key="5">
    <source>
        <dbReference type="Proteomes" id="UP000011645"/>
    </source>
</evidence>
<evidence type="ECO:0000313" key="4">
    <source>
        <dbReference type="Proteomes" id="UP000000390"/>
    </source>
</evidence>
<sequence length="146" mass="15385">MSARSSWNVNNSFDDDLRTATLLGFASIPATVALNWQGDPSSIEGEALFLACVLAGYLYADRSMGSTHAGAQTALIGTIPVVVWWLIELISQPISDSFGLAFLFVAGPIVLIGGVLLVVLMGALCAVGGDLLHRLLDRIRAGAVRN</sequence>
<protein>
    <submittedName>
        <fullName evidence="2">Uncharacterized protein</fullName>
    </submittedName>
</protein>
<dbReference type="eggNOG" id="arCOG08994">
    <property type="taxonomic scope" value="Archaea"/>
</dbReference>
<reference evidence="3 5" key="2">
    <citation type="journal article" date="2014" name="PLoS Genet.">
        <title>Phylogenetically driven sequencing of extremely halophilic archaea reveals strategies for static and dynamic osmo-response.</title>
        <authorList>
            <person name="Becker E.A."/>
            <person name="Seitzer P.M."/>
            <person name="Tritt A."/>
            <person name="Larsen D."/>
            <person name="Krusor M."/>
            <person name="Yao A.I."/>
            <person name="Wu D."/>
            <person name="Madern D."/>
            <person name="Eisen J.A."/>
            <person name="Darling A.E."/>
            <person name="Facciotti M.T."/>
        </authorList>
    </citation>
    <scope>NUCLEOTIDE SEQUENCE [LARGE SCALE GENOMIC DNA]</scope>
    <source>
        <strain evidence="3">B3</strain>
        <strain evidence="5">DSM 18796 / CECT 7217 / JCM 14584 / KCTC 4019 / B3</strain>
    </source>
</reference>
<dbReference type="KEGG" id="hje:HacjB3_12870"/>
<dbReference type="Proteomes" id="UP000000390">
    <property type="component" value="Chromosome"/>
</dbReference>
<dbReference type="HOGENOM" id="CLU_1773105_0_0_2"/>
<dbReference type="GeneID" id="9420390"/>
<feature type="transmembrane region" description="Helical" evidence="1">
    <location>
        <begin position="69"/>
        <end position="87"/>
    </location>
</feature>
<accession>D8J702</accession>
<dbReference type="AlphaFoldDB" id="D8J702"/>
<feature type="transmembrane region" description="Helical" evidence="1">
    <location>
        <begin position="99"/>
        <end position="132"/>
    </location>
</feature>
<dbReference type="InterPro" id="IPR040493">
    <property type="entry name" value="DUF5518"/>
</dbReference>
<dbReference type="STRING" id="795797.HacjB3_12870"/>
<evidence type="ECO:0000313" key="3">
    <source>
        <dbReference type="EMBL" id="ELY38051.1"/>
    </source>
</evidence>
<dbReference type="EMBL" id="AOHV01000024">
    <property type="protein sequence ID" value="ELY38051.1"/>
    <property type="molecule type" value="Genomic_DNA"/>
</dbReference>
<reference evidence="2 4" key="1">
    <citation type="journal article" date="2010" name="J. Bacteriol.">
        <title>Complete genome sequence of Halalkalicoccus jeotgali B3(T), an extremely halophilic archaeon.</title>
        <authorList>
            <person name="Roh S.W."/>
            <person name="Nam Y.D."/>
            <person name="Nam S.H."/>
            <person name="Choi S.H."/>
            <person name="Park H.S."/>
            <person name="Bae J.W."/>
        </authorList>
    </citation>
    <scope>NUCLEOTIDE SEQUENCE [LARGE SCALE GENOMIC DNA]</scope>
    <source>
        <strain evidence="2">B3</strain>
        <strain evidence="4">DSM 18796 / CECT 7217 / JCM 14584 / KCTC 4019 / B3</strain>
    </source>
</reference>
<proteinExistence type="predicted"/>
<dbReference type="EMBL" id="CP002062">
    <property type="protein sequence ID" value="ADJ15955.1"/>
    <property type="molecule type" value="Genomic_DNA"/>
</dbReference>
<keyword evidence="1" id="KW-0812">Transmembrane</keyword>
<organism evidence="2 4">
    <name type="scientific">Halalkalicoccus jeotgali (strain DSM 18796 / CECT 7217 / JCM 14584 / KCTC 4019 / B3)</name>
    <dbReference type="NCBI Taxonomy" id="795797"/>
    <lineage>
        <taxon>Archaea</taxon>
        <taxon>Methanobacteriati</taxon>
        <taxon>Methanobacteriota</taxon>
        <taxon>Stenosarchaea group</taxon>
        <taxon>Halobacteria</taxon>
        <taxon>Halobacteriales</taxon>
        <taxon>Halococcaceae</taxon>
        <taxon>Halalkalicoccus</taxon>
    </lineage>
</organism>
<name>D8J702_HALJB</name>
<gene>
    <name evidence="2" type="ordered locus">HacjB3_12870</name>
    <name evidence="3" type="ORF">C497_08074</name>
</gene>